<comment type="caution">
    <text evidence="14">The sequence shown here is derived from an EMBL/GenBank/DDBJ whole genome shotgun (WGS) entry which is preliminary data.</text>
</comment>
<keyword evidence="4" id="KW-1003">Cell membrane</keyword>
<dbReference type="eggNOG" id="COG0168">
    <property type="taxonomic scope" value="Bacteria"/>
</dbReference>
<keyword evidence="7 13" id="KW-0812">Transmembrane</keyword>
<protein>
    <submittedName>
        <fullName evidence="14">Trk system potassium uptake protein TrkG</fullName>
    </submittedName>
</protein>
<dbReference type="PIRSF" id="PIRSF006247">
    <property type="entry name" value="TrkH"/>
    <property type="match status" value="1"/>
</dbReference>
<evidence type="ECO:0000256" key="5">
    <source>
        <dbReference type="ARBA" id="ARBA00022519"/>
    </source>
</evidence>
<dbReference type="InterPro" id="IPR003445">
    <property type="entry name" value="Cat_transpt"/>
</dbReference>
<evidence type="ECO:0000256" key="4">
    <source>
        <dbReference type="ARBA" id="ARBA00022475"/>
    </source>
</evidence>
<feature type="transmembrane region" description="Helical" evidence="13">
    <location>
        <begin position="233"/>
        <end position="252"/>
    </location>
</feature>
<reference evidence="14 15" key="1">
    <citation type="journal article" date="2014" name="Genome Announc.">
        <title>Draft Genome Sequence of Cytophaga fermentans JCM 21142T, a Facultative Anaerobe Isolated from Marine Mud.</title>
        <authorList>
            <person name="Starns D."/>
            <person name="Oshima K."/>
            <person name="Suda W."/>
            <person name="Iino T."/>
            <person name="Yuki M."/>
            <person name="Inoue J."/>
            <person name="Kitamura K."/>
            <person name="Iida T."/>
            <person name="Darby A."/>
            <person name="Hattori M."/>
            <person name="Ohkuma M."/>
        </authorList>
    </citation>
    <scope>NUCLEOTIDE SEQUENCE [LARGE SCALE GENOMIC DNA]</scope>
    <source>
        <strain evidence="14 15">JCM 21142</strain>
    </source>
</reference>
<feature type="binding site" evidence="12">
    <location>
        <position position="180"/>
    </location>
    <ligand>
        <name>K(+)</name>
        <dbReference type="ChEBI" id="CHEBI:29103"/>
    </ligand>
</feature>
<evidence type="ECO:0000256" key="8">
    <source>
        <dbReference type="ARBA" id="ARBA00022958"/>
    </source>
</evidence>
<feature type="binding site" evidence="12">
    <location>
        <position position="275"/>
    </location>
    <ligand>
        <name>K(+)</name>
        <dbReference type="ChEBI" id="CHEBI:29103"/>
    </ligand>
</feature>
<keyword evidence="8 12" id="KW-0630">Potassium</keyword>
<evidence type="ECO:0000256" key="13">
    <source>
        <dbReference type="SAM" id="Phobius"/>
    </source>
</evidence>
<keyword evidence="10" id="KW-0406">Ion transport</keyword>
<dbReference type="PANTHER" id="PTHR32024:SF2">
    <property type="entry name" value="TRK SYSTEM POTASSIUM UPTAKE PROTEIN TRKG-RELATED"/>
    <property type="match status" value="1"/>
</dbReference>
<proteinExistence type="inferred from homology"/>
<feature type="binding site" evidence="12">
    <location>
        <position position="72"/>
    </location>
    <ligand>
        <name>K(+)</name>
        <dbReference type="ChEBI" id="CHEBI:29103"/>
    </ligand>
</feature>
<feature type="transmembrane region" description="Helical" evidence="13">
    <location>
        <begin position="93"/>
        <end position="113"/>
    </location>
</feature>
<evidence type="ECO:0000256" key="12">
    <source>
        <dbReference type="PIRSR" id="PIRSR006247-1"/>
    </source>
</evidence>
<evidence type="ECO:0000256" key="6">
    <source>
        <dbReference type="ARBA" id="ARBA00022538"/>
    </source>
</evidence>
<evidence type="ECO:0000313" key="15">
    <source>
        <dbReference type="Proteomes" id="UP000019402"/>
    </source>
</evidence>
<evidence type="ECO:0000256" key="9">
    <source>
        <dbReference type="ARBA" id="ARBA00022989"/>
    </source>
</evidence>
<feature type="transmembrane region" description="Helical" evidence="13">
    <location>
        <begin position="349"/>
        <end position="373"/>
    </location>
</feature>
<accession>W7YDN3</accession>
<evidence type="ECO:0000256" key="7">
    <source>
        <dbReference type="ARBA" id="ARBA00022692"/>
    </source>
</evidence>
<evidence type="ECO:0000256" key="1">
    <source>
        <dbReference type="ARBA" id="ARBA00004429"/>
    </source>
</evidence>
<dbReference type="STRING" id="869213.GCA_000517085_01634"/>
<feature type="transmembrane region" description="Helical" evidence="13">
    <location>
        <begin position="414"/>
        <end position="434"/>
    </location>
</feature>
<evidence type="ECO:0000256" key="2">
    <source>
        <dbReference type="ARBA" id="ARBA00009137"/>
    </source>
</evidence>
<dbReference type="GO" id="GO:0046872">
    <property type="term" value="F:metal ion binding"/>
    <property type="evidence" value="ECO:0007669"/>
    <property type="project" value="UniProtKB-KW"/>
</dbReference>
<keyword evidence="9 13" id="KW-1133">Transmembrane helix</keyword>
<feature type="binding site" evidence="12">
    <location>
        <position position="71"/>
    </location>
    <ligand>
        <name>K(+)</name>
        <dbReference type="ChEBI" id="CHEBI:29103"/>
    </ligand>
</feature>
<dbReference type="InterPro" id="IPR004772">
    <property type="entry name" value="TrkH"/>
</dbReference>
<comment type="subcellular location">
    <subcellularLocation>
        <location evidence="1">Cell inner membrane</location>
        <topology evidence="1">Multi-pass membrane protein</topology>
    </subcellularLocation>
</comment>
<comment type="similarity">
    <text evidence="2">Belongs to the TrkH potassium transport family.</text>
</comment>
<evidence type="ECO:0000256" key="3">
    <source>
        <dbReference type="ARBA" id="ARBA00022448"/>
    </source>
</evidence>
<dbReference type="PANTHER" id="PTHR32024">
    <property type="entry name" value="TRK SYSTEM POTASSIUM UPTAKE PROTEIN TRKG-RELATED"/>
    <property type="match status" value="1"/>
</dbReference>
<dbReference type="Proteomes" id="UP000019402">
    <property type="component" value="Unassembled WGS sequence"/>
</dbReference>
<gene>
    <name evidence="14" type="ORF">JCM21142_104318</name>
</gene>
<organism evidence="14 15">
    <name type="scientific">Saccharicrinis fermentans DSM 9555 = JCM 21142</name>
    <dbReference type="NCBI Taxonomy" id="869213"/>
    <lineage>
        <taxon>Bacteria</taxon>
        <taxon>Pseudomonadati</taxon>
        <taxon>Bacteroidota</taxon>
        <taxon>Bacteroidia</taxon>
        <taxon>Marinilabiliales</taxon>
        <taxon>Marinilabiliaceae</taxon>
        <taxon>Saccharicrinis</taxon>
    </lineage>
</organism>
<keyword evidence="6" id="KW-0633">Potassium transport</keyword>
<keyword evidence="5" id="KW-0997">Cell inner membrane</keyword>
<feature type="transmembrane region" description="Helical" evidence="13">
    <location>
        <begin position="195"/>
        <end position="217"/>
    </location>
</feature>
<dbReference type="Pfam" id="PF02386">
    <property type="entry name" value="TrkH"/>
    <property type="match status" value="1"/>
</dbReference>
<keyword evidence="11 13" id="KW-0472">Membrane</keyword>
<feature type="transmembrane region" description="Helical" evidence="13">
    <location>
        <begin position="31"/>
        <end position="51"/>
    </location>
</feature>
<feature type="transmembrane region" description="Helical" evidence="13">
    <location>
        <begin position="288"/>
        <end position="313"/>
    </location>
</feature>
<feature type="transmembrane region" description="Helical" evidence="13">
    <location>
        <begin position="145"/>
        <end position="167"/>
    </location>
</feature>
<dbReference type="GO" id="GO:0005886">
    <property type="term" value="C:plasma membrane"/>
    <property type="evidence" value="ECO:0007669"/>
    <property type="project" value="UniProtKB-SubCell"/>
</dbReference>
<dbReference type="AlphaFoldDB" id="W7YDN3"/>
<sequence>MISSAITFFTGGICWFFNKTNHKVQLKRESFIIVTTVWVVMSIFGALPYLLSGAINNFTDAFFEAISGFTTTGASVINDIEALPHGILFWRSITHLIGGMGIIVLAVAILPYFGFGGMQLYNAEAAGVVNDKLHPKITRTAKSLWGIYVLLVALETIFLILGGMPLFDALCHSFSTVASGGFSTKNDSIAGYSPYIQYVIIVFMLFAGTNFSLFYFLGRGNWKKFISNSELKVYLYITFITTVFIAITLISLDHFPAEESFRASLFQVSSIITSTGFVTADYTSWHPYITFIFFILMFSGACVGSTSGGIKLFRHMILFKSIQIEFKRMTHPQAIIPLKIGNKSISVEVIYKVLAFLMLYATICAIGIFSLTLTGMNVESASGAVATSMGGIGPGLGTVGPIHNFFAVPAIGKWILSALMLLGRLELFSVLILFSTNFWRHH</sequence>
<evidence type="ECO:0000256" key="10">
    <source>
        <dbReference type="ARBA" id="ARBA00023065"/>
    </source>
</evidence>
<dbReference type="EMBL" id="BAMD01000098">
    <property type="protein sequence ID" value="GAF05578.1"/>
    <property type="molecule type" value="Genomic_DNA"/>
</dbReference>
<keyword evidence="12" id="KW-0479">Metal-binding</keyword>
<dbReference type="RefSeq" id="WP_200871467.1">
    <property type="nucleotide sequence ID" value="NZ_BAMD01000098.1"/>
</dbReference>
<name>W7YDN3_9BACT</name>
<keyword evidence="15" id="KW-1185">Reference proteome</keyword>
<evidence type="ECO:0000256" key="11">
    <source>
        <dbReference type="ARBA" id="ARBA00023136"/>
    </source>
</evidence>
<dbReference type="GO" id="GO:0015379">
    <property type="term" value="F:potassium:chloride symporter activity"/>
    <property type="evidence" value="ECO:0007669"/>
    <property type="project" value="InterPro"/>
</dbReference>
<evidence type="ECO:0000313" key="14">
    <source>
        <dbReference type="EMBL" id="GAF05578.1"/>
    </source>
</evidence>
<keyword evidence="3" id="KW-0813">Transport</keyword>